<protein>
    <submittedName>
        <fullName evidence="3">Cupin domain-containing protein</fullName>
    </submittedName>
</protein>
<reference evidence="3 4" key="1">
    <citation type="submission" date="2024-06" db="EMBL/GenBank/DDBJ databases">
        <title>Draft genome sequence of Geodermatophilus badlandi, a novel member of the Geodermatophilaceae isolated from badland sedimentary rocks in the Red desert, Wyoming, USA.</title>
        <authorList>
            <person name="Ben Tekaya S."/>
            <person name="Nouioui I."/>
            <person name="Flores G.M."/>
            <person name="Shaal M.N."/>
            <person name="Bredoire F."/>
            <person name="Basile F."/>
            <person name="Van Diepen L."/>
            <person name="Ward N.L."/>
        </authorList>
    </citation>
    <scope>NUCLEOTIDE SEQUENCE [LARGE SCALE GENOMIC DNA]</scope>
    <source>
        <strain evidence="3 4">WL48A</strain>
    </source>
</reference>
<dbReference type="InterPro" id="IPR011051">
    <property type="entry name" value="RmlC_Cupin_sf"/>
</dbReference>
<dbReference type="SUPFAM" id="SSF51182">
    <property type="entry name" value="RmlC-like cupins"/>
    <property type="match status" value="1"/>
</dbReference>
<dbReference type="Pfam" id="PF07883">
    <property type="entry name" value="Cupin_2"/>
    <property type="match status" value="1"/>
</dbReference>
<feature type="domain" description="Cupin type-2" evidence="2">
    <location>
        <begin position="16"/>
        <end position="92"/>
    </location>
</feature>
<evidence type="ECO:0000313" key="3">
    <source>
        <dbReference type="EMBL" id="MEX5721012.1"/>
    </source>
</evidence>
<dbReference type="InterPro" id="IPR013096">
    <property type="entry name" value="Cupin_2"/>
</dbReference>
<evidence type="ECO:0000313" key="4">
    <source>
        <dbReference type="Proteomes" id="UP001560045"/>
    </source>
</evidence>
<dbReference type="PANTHER" id="PTHR36440">
    <property type="entry name" value="PUTATIVE (AFU_ORTHOLOGUE AFUA_8G07350)-RELATED"/>
    <property type="match status" value="1"/>
</dbReference>
<sequence length="160" mass="16567">MTSAQSGGALFAIENRMPPGGGPPVMHRHEPSEIYFVQRGEFTVYTGELLPDGGWTAVQRVTAAAGDVVPLTGNTPHTIRNESDSDAVAFVVHAPGTAFEGFVRAAAALAAQGEPSMDQVLDVAARNGIELLGPIPTTESAGPRAGHPVTDVTATPLAQR</sequence>
<evidence type="ECO:0000256" key="1">
    <source>
        <dbReference type="SAM" id="MobiDB-lite"/>
    </source>
</evidence>
<dbReference type="PANTHER" id="PTHR36440:SF1">
    <property type="entry name" value="PUTATIVE (AFU_ORTHOLOGUE AFUA_8G07350)-RELATED"/>
    <property type="match status" value="1"/>
</dbReference>
<organism evidence="3 4">
    <name type="scientific">Geodermatophilus maliterrae</name>
    <dbReference type="NCBI Taxonomy" id="3162531"/>
    <lineage>
        <taxon>Bacteria</taxon>
        <taxon>Bacillati</taxon>
        <taxon>Actinomycetota</taxon>
        <taxon>Actinomycetes</taxon>
        <taxon>Geodermatophilales</taxon>
        <taxon>Geodermatophilaceae</taxon>
        <taxon>Geodermatophilus</taxon>
    </lineage>
</organism>
<feature type="region of interest" description="Disordered" evidence="1">
    <location>
        <begin position="136"/>
        <end position="160"/>
    </location>
</feature>
<name>A0ABV3XK94_9ACTN</name>
<gene>
    <name evidence="3" type="ORF">ABQ292_21885</name>
</gene>
<dbReference type="InterPro" id="IPR053146">
    <property type="entry name" value="QDO-like"/>
</dbReference>
<accession>A0ABV3XK94</accession>
<dbReference type="Proteomes" id="UP001560045">
    <property type="component" value="Unassembled WGS sequence"/>
</dbReference>
<dbReference type="InterPro" id="IPR014710">
    <property type="entry name" value="RmlC-like_jellyroll"/>
</dbReference>
<evidence type="ECO:0000259" key="2">
    <source>
        <dbReference type="Pfam" id="PF07883"/>
    </source>
</evidence>
<keyword evidence="4" id="KW-1185">Reference proteome</keyword>
<dbReference type="EMBL" id="JBFNXQ010000100">
    <property type="protein sequence ID" value="MEX5721012.1"/>
    <property type="molecule type" value="Genomic_DNA"/>
</dbReference>
<proteinExistence type="predicted"/>
<dbReference type="RefSeq" id="WP_369209826.1">
    <property type="nucleotide sequence ID" value="NZ_JBFNXQ010000100.1"/>
</dbReference>
<comment type="caution">
    <text evidence="3">The sequence shown here is derived from an EMBL/GenBank/DDBJ whole genome shotgun (WGS) entry which is preliminary data.</text>
</comment>
<dbReference type="Gene3D" id="2.60.120.10">
    <property type="entry name" value="Jelly Rolls"/>
    <property type="match status" value="1"/>
</dbReference>